<dbReference type="PANTHER" id="PTHR34846">
    <property type="entry name" value="4-CARBOXYMUCONOLACTONE DECARBOXYLASE FAMILY PROTEIN (AFU_ORTHOLOGUE AFUA_6G11590)"/>
    <property type="match status" value="1"/>
</dbReference>
<sequence length="188" mass="20445">MARLSLINPDDATGNAAKTLAALPVKLNIFRMLAHAESCVIPQVRLGQAILSSLDLGHRLRELLILLVAQVEGGAYEWRQHVPIALGVGVPQAQIDAIERLDLGSDAFDDAERALLAFGRQVIENVRVEESVFTAARGHFSERQIVEAILAIGFYMTMARLTEATETDLDPASGMTVFESLQPRDPSA</sequence>
<dbReference type="RefSeq" id="WP_219532385.1">
    <property type="nucleotide sequence ID" value="NZ_JAHKRM010000014.1"/>
</dbReference>
<organism evidence="2 3">
    <name type="scientific">Nonomuraea guangzhouensis</name>
    <dbReference type="NCBI Taxonomy" id="1291555"/>
    <lineage>
        <taxon>Bacteria</taxon>
        <taxon>Bacillati</taxon>
        <taxon>Actinomycetota</taxon>
        <taxon>Actinomycetes</taxon>
        <taxon>Streptosporangiales</taxon>
        <taxon>Streptosporangiaceae</taxon>
        <taxon>Nonomuraea</taxon>
    </lineage>
</organism>
<gene>
    <name evidence="2" type="ORF">ACFSJ0_28075</name>
</gene>
<dbReference type="PANTHER" id="PTHR34846:SF11">
    <property type="entry name" value="4-CARBOXYMUCONOLACTONE DECARBOXYLASE FAMILY PROTEIN (AFU_ORTHOLOGUE AFUA_6G11590)"/>
    <property type="match status" value="1"/>
</dbReference>
<evidence type="ECO:0000313" key="3">
    <source>
        <dbReference type="Proteomes" id="UP001597097"/>
    </source>
</evidence>
<evidence type="ECO:0000313" key="2">
    <source>
        <dbReference type="EMBL" id="MFD1540945.1"/>
    </source>
</evidence>
<comment type="caution">
    <text evidence="2">The sequence shown here is derived from an EMBL/GenBank/DDBJ whole genome shotgun (WGS) entry which is preliminary data.</text>
</comment>
<dbReference type="InterPro" id="IPR003779">
    <property type="entry name" value="CMD-like"/>
</dbReference>
<dbReference type="Proteomes" id="UP001597097">
    <property type="component" value="Unassembled WGS sequence"/>
</dbReference>
<proteinExistence type="predicted"/>
<protein>
    <submittedName>
        <fullName evidence="2">Carboxymuconolactone decarboxylase family protein</fullName>
    </submittedName>
</protein>
<accession>A0ABW4GEI4</accession>
<evidence type="ECO:0000259" key="1">
    <source>
        <dbReference type="Pfam" id="PF02627"/>
    </source>
</evidence>
<name>A0ABW4GEI4_9ACTN</name>
<feature type="domain" description="Carboxymuconolactone decarboxylase-like" evidence="1">
    <location>
        <begin position="45"/>
        <end position="117"/>
    </location>
</feature>
<reference evidence="3" key="1">
    <citation type="journal article" date="2019" name="Int. J. Syst. Evol. Microbiol.">
        <title>The Global Catalogue of Microorganisms (GCM) 10K type strain sequencing project: providing services to taxonomists for standard genome sequencing and annotation.</title>
        <authorList>
            <consortium name="The Broad Institute Genomics Platform"/>
            <consortium name="The Broad Institute Genome Sequencing Center for Infectious Disease"/>
            <person name="Wu L."/>
            <person name="Ma J."/>
        </authorList>
    </citation>
    <scope>NUCLEOTIDE SEQUENCE [LARGE SCALE GENOMIC DNA]</scope>
    <source>
        <strain evidence="3">CGMCC 1.15399</strain>
    </source>
</reference>
<dbReference type="EMBL" id="JBHUCM010000020">
    <property type="protein sequence ID" value="MFD1540945.1"/>
    <property type="molecule type" value="Genomic_DNA"/>
</dbReference>
<keyword evidence="3" id="KW-1185">Reference proteome</keyword>
<dbReference type="Pfam" id="PF02627">
    <property type="entry name" value="CMD"/>
    <property type="match status" value="1"/>
</dbReference>